<feature type="transmembrane region" description="Helical" evidence="1">
    <location>
        <begin position="6"/>
        <end position="27"/>
    </location>
</feature>
<dbReference type="Proteomes" id="UP000719766">
    <property type="component" value="Unassembled WGS sequence"/>
</dbReference>
<proteinExistence type="predicted"/>
<dbReference type="EMBL" id="JABBWE010000012">
    <property type="protein sequence ID" value="KAG1798843.1"/>
    <property type="molecule type" value="Genomic_DNA"/>
</dbReference>
<dbReference type="GeneID" id="64603514"/>
<sequence length="219" mass="23968">MSCLGYALFRELSVIFQAVVVCFIMIIRTYALYGGSKRLLTWLTGIMIIIAIAVSAGSFGQFSGDTVLLPGVGCYETFTAATAARLGLAWVADMIFQSLIFILVVYRIFKTRRLLRFSLVARRDVIDIIFHDGAMYFGAMVLVNVPNTMTYYSASVDIRGSLSTLTSCLSVTLVSRLMLNLHKSMDAGILSIPSQDEGPSLAVLTTRVNLQSAISSHHC</sequence>
<evidence type="ECO:0000313" key="2">
    <source>
        <dbReference type="EMBL" id="KAG1798843.1"/>
    </source>
</evidence>
<feature type="transmembrane region" description="Helical" evidence="1">
    <location>
        <begin position="88"/>
        <end position="109"/>
    </location>
</feature>
<name>A0A9P7DMX2_9AGAM</name>
<evidence type="ECO:0000313" key="3">
    <source>
        <dbReference type="Proteomes" id="UP000719766"/>
    </source>
</evidence>
<organism evidence="2 3">
    <name type="scientific">Suillus plorans</name>
    <dbReference type="NCBI Taxonomy" id="116603"/>
    <lineage>
        <taxon>Eukaryota</taxon>
        <taxon>Fungi</taxon>
        <taxon>Dikarya</taxon>
        <taxon>Basidiomycota</taxon>
        <taxon>Agaricomycotina</taxon>
        <taxon>Agaricomycetes</taxon>
        <taxon>Agaricomycetidae</taxon>
        <taxon>Boletales</taxon>
        <taxon>Suillineae</taxon>
        <taxon>Suillaceae</taxon>
        <taxon>Suillus</taxon>
    </lineage>
</organism>
<dbReference type="OrthoDB" id="2686513at2759"/>
<keyword evidence="1" id="KW-0812">Transmembrane</keyword>
<keyword evidence="3" id="KW-1185">Reference proteome</keyword>
<feature type="transmembrane region" description="Helical" evidence="1">
    <location>
        <begin position="39"/>
        <end position="60"/>
    </location>
</feature>
<protein>
    <submittedName>
        <fullName evidence="2">Uncharacterized protein</fullName>
    </submittedName>
</protein>
<keyword evidence="1" id="KW-1133">Transmembrane helix</keyword>
<accession>A0A9P7DMX2</accession>
<reference evidence="2" key="1">
    <citation type="journal article" date="2020" name="New Phytol.">
        <title>Comparative genomics reveals dynamic genome evolution in host specialist ectomycorrhizal fungi.</title>
        <authorList>
            <person name="Lofgren L.A."/>
            <person name="Nguyen N.H."/>
            <person name="Vilgalys R."/>
            <person name="Ruytinx J."/>
            <person name="Liao H.L."/>
            <person name="Branco S."/>
            <person name="Kuo A."/>
            <person name="LaButti K."/>
            <person name="Lipzen A."/>
            <person name="Andreopoulos W."/>
            <person name="Pangilinan J."/>
            <person name="Riley R."/>
            <person name="Hundley H."/>
            <person name="Na H."/>
            <person name="Barry K."/>
            <person name="Grigoriev I.V."/>
            <person name="Stajich J.E."/>
            <person name="Kennedy P.G."/>
        </authorList>
    </citation>
    <scope>NUCLEOTIDE SEQUENCE</scope>
    <source>
        <strain evidence="2">S12</strain>
    </source>
</reference>
<evidence type="ECO:0000256" key="1">
    <source>
        <dbReference type="SAM" id="Phobius"/>
    </source>
</evidence>
<dbReference type="AlphaFoldDB" id="A0A9P7DMX2"/>
<keyword evidence="1" id="KW-0472">Membrane</keyword>
<comment type="caution">
    <text evidence="2">The sequence shown here is derived from an EMBL/GenBank/DDBJ whole genome shotgun (WGS) entry which is preliminary data.</text>
</comment>
<dbReference type="RefSeq" id="XP_041163384.1">
    <property type="nucleotide sequence ID" value="XM_041309750.1"/>
</dbReference>
<gene>
    <name evidence="2" type="ORF">HD556DRAFT_155966</name>
</gene>